<dbReference type="PANTHER" id="PTHR37807:SF3">
    <property type="entry name" value="OS07G0160300 PROTEIN"/>
    <property type="match status" value="1"/>
</dbReference>
<keyword evidence="2" id="KW-1185">Reference proteome</keyword>
<evidence type="ECO:0000313" key="1">
    <source>
        <dbReference type="EMBL" id="SPJ27313.1"/>
    </source>
</evidence>
<dbReference type="PANTHER" id="PTHR37807">
    <property type="entry name" value="OS07G0160300 PROTEIN"/>
    <property type="match status" value="1"/>
</dbReference>
<protein>
    <recommendedName>
        <fullName evidence="3">Adenylyl-sulfate kinase</fullName>
    </recommendedName>
</protein>
<dbReference type="SUPFAM" id="SSF52540">
    <property type="entry name" value="P-loop containing nucleoside triphosphate hydrolases"/>
    <property type="match status" value="1"/>
</dbReference>
<dbReference type="OrthoDB" id="3819922at2"/>
<dbReference type="Pfam" id="PF13671">
    <property type="entry name" value="AAA_33"/>
    <property type="match status" value="1"/>
</dbReference>
<organism evidence="1 2">
    <name type="scientific">Falsiruegeria mediterranea M17</name>
    <dbReference type="NCBI Taxonomy" id="1200281"/>
    <lineage>
        <taxon>Bacteria</taxon>
        <taxon>Pseudomonadati</taxon>
        <taxon>Pseudomonadota</taxon>
        <taxon>Alphaproteobacteria</taxon>
        <taxon>Rhodobacterales</taxon>
        <taxon>Roseobacteraceae</taxon>
        <taxon>Falsiruegeria</taxon>
    </lineage>
</organism>
<name>A0A2R8C4P4_9RHOB</name>
<dbReference type="Gene3D" id="3.40.50.300">
    <property type="entry name" value="P-loop containing nucleotide triphosphate hydrolases"/>
    <property type="match status" value="1"/>
</dbReference>
<dbReference type="EMBL" id="ONZG01000002">
    <property type="protein sequence ID" value="SPJ27313.1"/>
    <property type="molecule type" value="Genomic_DNA"/>
</dbReference>
<dbReference type="Proteomes" id="UP000244898">
    <property type="component" value="Unassembled WGS sequence"/>
</dbReference>
<dbReference type="RefSeq" id="WP_108785610.1">
    <property type="nucleotide sequence ID" value="NZ_ONZG01000002.1"/>
</dbReference>
<reference evidence="2" key="1">
    <citation type="submission" date="2018-03" db="EMBL/GenBank/DDBJ databases">
        <authorList>
            <person name="Rodrigo-Torres L."/>
            <person name="Arahal R. D."/>
            <person name="Lucena T."/>
        </authorList>
    </citation>
    <scope>NUCLEOTIDE SEQUENCE [LARGE SCALE GENOMIC DNA]</scope>
    <source>
        <strain evidence="2">CECT 7615</strain>
    </source>
</reference>
<proteinExistence type="predicted"/>
<dbReference type="AlphaFoldDB" id="A0A2R8C4P4"/>
<evidence type="ECO:0000313" key="2">
    <source>
        <dbReference type="Proteomes" id="UP000244898"/>
    </source>
</evidence>
<dbReference type="InterPro" id="IPR027417">
    <property type="entry name" value="P-loop_NTPase"/>
</dbReference>
<accession>A0A2R8C4P4</accession>
<evidence type="ECO:0008006" key="3">
    <source>
        <dbReference type="Google" id="ProtNLM"/>
    </source>
</evidence>
<gene>
    <name evidence="1" type="ORF">TRM7615_00797</name>
</gene>
<sequence>MPVLMSLMGLPGVGKSTIAKQVADGTGALWLWIDQIEVAMKASRMVTDDLADGGYAAAQAVAKGALRQGFDVIADCVNPIALTHAAWRAVADDTGALLVTVELTCSDQDVHRRRIETRQVDLPGWVGPDWQAVQDRAYEPMPDADVTLDTGLTSVEAAVERLSRALEAAKQET</sequence>